<organism evidence="2 3">
    <name type="scientific">Coprinopsis cinerea (strain Okayama-7 / 130 / ATCC MYA-4618 / FGSC 9003)</name>
    <name type="common">Inky cap fungus</name>
    <name type="synonym">Hormographiella aspergillata</name>
    <dbReference type="NCBI Taxonomy" id="240176"/>
    <lineage>
        <taxon>Eukaryota</taxon>
        <taxon>Fungi</taxon>
        <taxon>Dikarya</taxon>
        <taxon>Basidiomycota</taxon>
        <taxon>Agaricomycotina</taxon>
        <taxon>Agaricomycetes</taxon>
        <taxon>Agaricomycetidae</taxon>
        <taxon>Agaricales</taxon>
        <taxon>Agaricineae</taxon>
        <taxon>Psathyrellaceae</taxon>
        <taxon>Coprinopsis</taxon>
    </lineage>
</organism>
<protein>
    <submittedName>
        <fullName evidence="2">Uncharacterized protein</fullName>
    </submittedName>
</protein>
<dbReference type="InParanoid" id="A8NBB8"/>
<sequence>MTCECEYDDAVYDELQRSIENVNAQMDVVGWRFEFGGCSRAGGGEVKRGNGVEKEEKVEKEGVETEGKEKVVEKGKENGTKREDKPRRGLRGVLRRLLCF</sequence>
<feature type="region of interest" description="Disordered" evidence="1">
    <location>
        <begin position="45"/>
        <end position="88"/>
    </location>
</feature>
<dbReference type="RefSeq" id="XP_001832117.2">
    <property type="nucleotide sequence ID" value="XM_001832065.2"/>
</dbReference>
<gene>
    <name evidence="2" type="ORF">CC1G_07488</name>
</gene>
<reference evidence="2 3" key="1">
    <citation type="journal article" date="2010" name="Proc. Natl. Acad. Sci. U.S.A.">
        <title>Insights into evolution of multicellular fungi from the assembled chromosomes of the mushroom Coprinopsis cinerea (Coprinus cinereus).</title>
        <authorList>
            <person name="Stajich J.E."/>
            <person name="Wilke S.K."/>
            <person name="Ahren D."/>
            <person name="Au C.H."/>
            <person name="Birren B.W."/>
            <person name="Borodovsky M."/>
            <person name="Burns C."/>
            <person name="Canback B."/>
            <person name="Casselton L.A."/>
            <person name="Cheng C.K."/>
            <person name="Deng J."/>
            <person name="Dietrich F.S."/>
            <person name="Fargo D.C."/>
            <person name="Farman M.L."/>
            <person name="Gathman A.C."/>
            <person name="Goldberg J."/>
            <person name="Guigo R."/>
            <person name="Hoegger P.J."/>
            <person name="Hooker J.B."/>
            <person name="Huggins A."/>
            <person name="James T.Y."/>
            <person name="Kamada T."/>
            <person name="Kilaru S."/>
            <person name="Kodira C."/>
            <person name="Kues U."/>
            <person name="Kupfer D."/>
            <person name="Kwan H.S."/>
            <person name="Lomsadze A."/>
            <person name="Li W."/>
            <person name="Lilly W.W."/>
            <person name="Ma L.J."/>
            <person name="Mackey A.J."/>
            <person name="Manning G."/>
            <person name="Martin F."/>
            <person name="Muraguchi H."/>
            <person name="Natvig D.O."/>
            <person name="Palmerini H."/>
            <person name="Ramesh M.A."/>
            <person name="Rehmeyer C.J."/>
            <person name="Roe B.A."/>
            <person name="Shenoy N."/>
            <person name="Stanke M."/>
            <person name="Ter-Hovhannisyan V."/>
            <person name="Tunlid A."/>
            <person name="Velagapudi R."/>
            <person name="Vision T.J."/>
            <person name="Zeng Q."/>
            <person name="Zolan M.E."/>
            <person name="Pukkila P.J."/>
        </authorList>
    </citation>
    <scope>NUCLEOTIDE SEQUENCE [LARGE SCALE GENOMIC DNA]</scope>
    <source>
        <strain evidence="3">Okayama-7 / 130 / ATCC MYA-4618 / FGSC 9003</strain>
    </source>
</reference>
<dbReference type="KEGG" id="cci:CC1G_07488"/>
<dbReference type="AlphaFoldDB" id="A8NBB8"/>
<evidence type="ECO:0000256" key="1">
    <source>
        <dbReference type="SAM" id="MobiDB-lite"/>
    </source>
</evidence>
<accession>A8NBB8</accession>
<feature type="compositionally biased region" description="Basic and acidic residues" evidence="1">
    <location>
        <begin position="45"/>
        <end position="87"/>
    </location>
</feature>
<evidence type="ECO:0000313" key="2">
    <source>
        <dbReference type="EMBL" id="EAU89763.2"/>
    </source>
</evidence>
<dbReference type="EMBL" id="AACS02000009">
    <property type="protein sequence ID" value="EAU89763.2"/>
    <property type="molecule type" value="Genomic_DNA"/>
</dbReference>
<comment type="caution">
    <text evidence="2">The sequence shown here is derived from an EMBL/GenBank/DDBJ whole genome shotgun (WGS) entry which is preliminary data.</text>
</comment>
<keyword evidence="3" id="KW-1185">Reference proteome</keyword>
<dbReference type="Proteomes" id="UP000001861">
    <property type="component" value="Unassembled WGS sequence"/>
</dbReference>
<name>A8NBB8_COPC7</name>
<proteinExistence type="predicted"/>
<dbReference type="VEuPathDB" id="FungiDB:CC1G_07488"/>
<dbReference type="HOGENOM" id="CLU_2305937_0_0_1"/>
<dbReference type="GeneID" id="6008602"/>
<evidence type="ECO:0000313" key="3">
    <source>
        <dbReference type="Proteomes" id="UP000001861"/>
    </source>
</evidence>